<evidence type="ECO:0000256" key="1">
    <source>
        <dbReference type="SAM" id="MobiDB-lite"/>
    </source>
</evidence>
<name>A0ABT8EPY0_9ACTN</name>
<evidence type="ECO:0008006" key="4">
    <source>
        <dbReference type="Google" id="ProtNLM"/>
    </source>
</evidence>
<accession>A0ABT8EPY0</accession>
<proteinExistence type="predicted"/>
<dbReference type="EMBL" id="JAUHJR010000001">
    <property type="protein sequence ID" value="MDN4160185.1"/>
    <property type="molecule type" value="Genomic_DNA"/>
</dbReference>
<comment type="caution">
    <text evidence="2">The sequence shown here is derived from an EMBL/GenBank/DDBJ whole genome shotgun (WGS) entry which is preliminary data.</text>
</comment>
<evidence type="ECO:0000313" key="2">
    <source>
        <dbReference type="EMBL" id="MDN4160185.1"/>
    </source>
</evidence>
<keyword evidence="3" id="KW-1185">Reference proteome</keyword>
<dbReference type="Proteomes" id="UP001168537">
    <property type="component" value="Unassembled WGS sequence"/>
</dbReference>
<gene>
    <name evidence="2" type="ORF">QWY29_02370</name>
</gene>
<evidence type="ECO:0000313" key="3">
    <source>
        <dbReference type="Proteomes" id="UP001168537"/>
    </source>
</evidence>
<feature type="compositionally biased region" description="Gly residues" evidence="1">
    <location>
        <begin position="22"/>
        <end position="40"/>
    </location>
</feature>
<protein>
    <recommendedName>
        <fullName evidence="4">CsbD family protein</fullName>
    </recommendedName>
</protein>
<organism evidence="2 3">
    <name type="scientific">Nocardioides abyssi</name>
    <dbReference type="NCBI Taxonomy" id="3058370"/>
    <lineage>
        <taxon>Bacteria</taxon>
        <taxon>Bacillati</taxon>
        <taxon>Actinomycetota</taxon>
        <taxon>Actinomycetes</taxon>
        <taxon>Propionibacteriales</taxon>
        <taxon>Nocardioidaceae</taxon>
        <taxon>Nocardioides</taxon>
    </lineage>
</organism>
<reference evidence="2" key="1">
    <citation type="submission" date="2023-06" db="EMBL/GenBank/DDBJ databases">
        <title>Draft genome sequence of Nocardioides sp. SOB72.</title>
        <authorList>
            <person name="Zhang G."/>
        </authorList>
    </citation>
    <scope>NUCLEOTIDE SEQUENCE</scope>
    <source>
        <strain evidence="2">SOB72</strain>
    </source>
</reference>
<feature type="region of interest" description="Disordered" evidence="1">
    <location>
        <begin position="1"/>
        <end position="47"/>
    </location>
</feature>
<dbReference type="RefSeq" id="WP_300959052.1">
    <property type="nucleotide sequence ID" value="NZ_JAUHJR010000001.1"/>
</dbReference>
<sequence>MGMLSQVVGKVAGGARRTPRTGGVGGGGLGAGRATPGGTGRRTQDEAIGRGVRGLLRRFR</sequence>